<comment type="caution">
    <text evidence="1">The sequence shown here is derived from an EMBL/GenBank/DDBJ whole genome shotgun (WGS) entry which is preliminary data.</text>
</comment>
<dbReference type="AlphaFoldDB" id="A0AAD9YEZ6"/>
<evidence type="ECO:0000313" key="2">
    <source>
        <dbReference type="Proteomes" id="UP001281614"/>
    </source>
</evidence>
<keyword evidence="2" id="KW-1185">Reference proteome</keyword>
<accession>A0AAD9YEZ6</accession>
<dbReference type="EMBL" id="VYYT01000174">
    <property type="protein sequence ID" value="KAK2760112.1"/>
    <property type="molecule type" value="Genomic_DNA"/>
</dbReference>
<dbReference type="InterPro" id="IPR036047">
    <property type="entry name" value="F-box-like_dom_sf"/>
</dbReference>
<sequence length="201" mass="22780">MEALEPIAYNKLAIWDLPIEILQGISCSLDSKDHLRWALVSRWFSSVLCQRLVPNAVARDESDAFIWASRTGHLDIMRQCIDLGMSPRLVWFKPTKGPQEHLPMVGVGLLSGQVDAVRLLMSRGAKLKDLPRKGSSDRRSPLYYVRHTSTLRFLLEGNPGRYTSPDAKDDLFDKMVRHKLPDEVLLFAVENSVCPIDPRTL</sequence>
<proteinExistence type="predicted"/>
<dbReference type="SUPFAM" id="SSF81383">
    <property type="entry name" value="F-box domain"/>
    <property type="match status" value="1"/>
</dbReference>
<dbReference type="Proteomes" id="UP001281614">
    <property type="component" value="Unassembled WGS sequence"/>
</dbReference>
<name>A0AAD9YEZ6_COLKA</name>
<protein>
    <recommendedName>
        <fullName evidence="3">F-box domain-containing protein</fullName>
    </recommendedName>
</protein>
<dbReference type="Gene3D" id="1.25.40.20">
    <property type="entry name" value="Ankyrin repeat-containing domain"/>
    <property type="match status" value="1"/>
</dbReference>
<reference evidence="1" key="1">
    <citation type="submission" date="2023-02" db="EMBL/GenBank/DDBJ databases">
        <title>Colletotrichum kahawae CIFC_Que2 genome sequencing and assembly.</title>
        <authorList>
            <person name="Baroncelli R."/>
        </authorList>
    </citation>
    <scope>NUCLEOTIDE SEQUENCE</scope>
    <source>
        <strain evidence="1">CIFC_Que2</strain>
    </source>
</reference>
<gene>
    <name evidence="1" type="ORF">CKAH01_16556</name>
</gene>
<dbReference type="SUPFAM" id="SSF48403">
    <property type="entry name" value="Ankyrin repeat"/>
    <property type="match status" value="1"/>
</dbReference>
<organism evidence="1 2">
    <name type="scientific">Colletotrichum kahawae</name>
    <name type="common">Coffee berry disease fungus</name>
    <dbReference type="NCBI Taxonomy" id="34407"/>
    <lineage>
        <taxon>Eukaryota</taxon>
        <taxon>Fungi</taxon>
        <taxon>Dikarya</taxon>
        <taxon>Ascomycota</taxon>
        <taxon>Pezizomycotina</taxon>
        <taxon>Sordariomycetes</taxon>
        <taxon>Hypocreomycetidae</taxon>
        <taxon>Glomerellales</taxon>
        <taxon>Glomerellaceae</taxon>
        <taxon>Colletotrichum</taxon>
        <taxon>Colletotrichum gloeosporioides species complex</taxon>
    </lineage>
</organism>
<dbReference type="InterPro" id="IPR036770">
    <property type="entry name" value="Ankyrin_rpt-contain_sf"/>
</dbReference>
<evidence type="ECO:0000313" key="1">
    <source>
        <dbReference type="EMBL" id="KAK2760112.1"/>
    </source>
</evidence>
<evidence type="ECO:0008006" key="3">
    <source>
        <dbReference type="Google" id="ProtNLM"/>
    </source>
</evidence>